<dbReference type="GO" id="GO:0005886">
    <property type="term" value="C:plasma membrane"/>
    <property type="evidence" value="ECO:0007669"/>
    <property type="project" value="UniProtKB-SubCell"/>
</dbReference>
<dbReference type="InterPro" id="IPR011642">
    <property type="entry name" value="Gate_dom"/>
</dbReference>
<evidence type="ECO:0000256" key="4">
    <source>
        <dbReference type="ARBA" id="ARBA00022692"/>
    </source>
</evidence>
<organism evidence="11 12">
    <name type="scientific">Desemzia incerta</name>
    <dbReference type="NCBI Taxonomy" id="82801"/>
    <lineage>
        <taxon>Bacteria</taxon>
        <taxon>Bacillati</taxon>
        <taxon>Bacillota</taxon>
        <taxon>Bacilli</taxon>
        <taxon>Lactobacillales</taxon>
        <taxon>Carnobacteriaceae</taxon>
        <taxon>Desemzia</taxon>
    </lineage>
</organism>
<proteinExistence type="inferred from homology"/>
<evidence type="ECO:0000259" key="10">
    <source>
        <dbReference type="Pfam" id="PF07670"/>
    </source>
</evidence>
<dbReference type="AlphaFoldDB" id="A0A1I5WLA4"/>
<dbReference type="InterPro" id="IPR011657">
    <property type="entry name" value="CNT_C_dom"/>
</dbReference>
<feature type="domain" description="Nucleoside transporter/FeoB GTPase Gate" evidence="10">
    <location>
        <begin position="96"/>
        <end position="189"/>
    </location>
</feature>
<feature type="transmembrane region" description="Helical" evidence="7">
    <location>
        <begin position="170"/>
        <end position="192"/>
    </location>
</feature>
<evidence type="ECO:0000313" key="12">
    <source>
        <dbReference type="Proteomes" id="UP000199136"/>
    </source>
</evidence>
<dbReference type="PANTHER" id="PTHR10590">
    <property type="entry name" value="SODIUM/NUCLEOSIDE COTRANSPORTER"/>
    <property type="match status" value="1"/>
</dbReference>
<keyword evidence="5 7" id="KW-1133">Transmembrane helix</keyword>
<feature type="transmembrane region" description="Helical" evidence="7">
    <location>
        <begin position="393"/>
        <end position="413"/>
    </location>
</feature>
<dbReference type="InterPro" id="IPR002668">
    <property type="entry name" value="CNT_N_dom"/>
</dbReference>
<feature type="transmembrane region" description="Helical" evidence="7">
    <location>
        <begin position="33"/>
        <end position="53"/>
    </location>
</feature>
<dbReference type="InterPro" id="IPR018270">
    <property type="entry name" value="C_nuclsd_transpt_met_bac"/>
</dbReference>
<evidence type="ECO:0000256" key="6">
    <source>
        <dbReference type="ARBA" id="ARBA00023136"/>
    </source>
</evidence>
<dbReference type="GO" id="GO:0005337">
    <property type="term" value="F:nucleoside transmembrane transporter activity"/>
    <property type="evidence" value="ECO:0007669"/>
    <property type="project" value="InterPro"/>
</dbReference>
<evidence type="ECO:0000259" key="8">
    <source>
        <dbReference type="Pfam" id="PF01773"/>
    </source>
</evidence>
<protein>
    <recommendedName>
        <fullName evidence="7">Nucleoside permease</fullName>
    </recommendedName>
</protein>
<keyword evidence="3" id="KW-1003">Cell membrane</keyword>
<keyword evidence="7" id="KW-0813">Transport</keyword>
<keyword evidence="12" id="KW-1185">Reference proteome</keyword>
<gene>
    <name evidence="11" type="ORF">SAMN04488506_0945</name>
</gene>
<reference evidence="11 12" key="1">
    <citation type="submission" date="2016-10" db="EMBL/GenBank/DDBJ databases">
        <authorList>
            <person name="de Groot N.N."/>
        </authorList>
    </citation>
    <scope>NUCLEOTIDE SEQUENCE [LARGE SCALE GENOMIC DNA]</scope>
    <source>
        <strain evidence="11 12">DSM 20581</strain>
    </source>
</reference>
<evidence type="ECO:0000313" key="11">
    <source>
        <dbReference type="EMBL" id="SFQ20381.1"/>
    </source>
</evidence>
<dbReference type="Pfam" id="PF07662">
    <property type="entry name" value="Nucleos_tra2_C"/>
    <property type="match status" value="1"/>
</dbReference>
<dbReference type="Pfam" id="PF07670">
    <property type="entry name" value="Gate"/>
    <property type="match status" value="1"/>
</dbReference>
<feature type="transmembrane region" description="Helical" evidence="7">
    <location>
        <begin position="92"/>
        <end position="117"/>
    </location>
</feature>
<keyword evidence="4 7" id="KW-0812">Transmembrane</keyword>
<comment type="similarity">
    <text evidence="2 7">Belongs to the concentrative nucleoside transporter (CNT) (TC 2.A.41) family.</text>
</comment>
<feature type="transmembrane region" description="Helical" evidence="7">
    <location>
        <begin position="356"/>
        <end position="381"/>
    </location>
</feature>
<dbReference type="Pfam" id="PF01773">
    <property type="entry name" value="Nucleos_tra2_N"/>
    <property type="match status" value="1"/>
</dbReference>
<keyword evidence="6 7" id="KW-0472">Membrane</keyword>
<feature type="domain" description="Concentrative nucleoside transporter C-terminal" evidence="9">
    <location>
        <begin position="198"/>
        <end position="411"/>
    </location>
</feature>
<feature type="transmembrane region" description="Helical" evidence="7">
    <location>
        <begin position="262"/>
        <end position="284"/>
    </location>
</feature>
<dbReference type="Proteomes" id="UP000199136">
    <property type="component" value="Unassembled WGS sequence"/>
</dbReference>
<sequence>MIKVSVVNVLWGILGVITVLVLGFILSVDRRNIQIRTVLGALAIQFVFAFITLKSEAGRAALLWVSEALGGVVGYANEGIKFLFGPLVGNGAVFALEVLTIIIFFSALISIFYYYGIMQKIIDILGGALSKFLKTTKVESLSAAANIFLGQTEAPLVVKPYLSSITESELFAIMVGGFGSVSGTVLVGYSLLGIPLEYLLAASFMSAPSALLLSKIVYPLSKETLVQMEQNELDVDFEEDPEEKATNVIDAAASGAITGLNMAVQIAAILLAFVSLIALLNGMLTGVGNWFGIDNLTMESILGIVLSPLAFLIGVPWEEAATAAQFIGQKVVVNEFVAFSGVGQIMDTISEKTLMILSFGLAGFANIGAIASQIGGLGALAPNRRKDISRLGVRAMITGTLVSLLNAAIAGMFI</sequence>
<evidence type="ECO:0000256" key="2">
    <source>
        <dbReference type="ARBA" id="ARBA00009033"/>
    </source>
</evidence>
<evidence type="ECO:0000256" key="5">
    <source>
        <dbReference type="ARBA" id="ARBA00022989"/>
    </source>
</evidence>
<evidence type="ECO:0000256" key="7">
    <source>
        <dbReference type="RuleBase" id="RU362018"/>
    </source>
</evidence>
<evidence type="ECO:0000256" key="1">
    <source>
        <dbReference type="ARBA" id="ARBA00004651"/>
    </source>
</evidence>
<feature type="transmembrane region" description="Helical" evidence="7">
    <location>
        <begin position="296"/>
        <end position="317"/>
    </location>
</feature>
<feature type="domain" description="Concentrative nucleoside transporter N-terminal" evidence="8">
    <location>
        <begin position="14"/>
        <end position="87"/>
    </location>
</feature>
<evidence type="ECO:0000259" key="9">
    <source>
        <dbReference type="Pfam" id="PF07662"/>
    </source>
</evidence>
<feature type="transmembrane region" description="Helical" evidence="7">
    <location>
        <begin position="6"/>
        <end position="26"/>
    </location>
</feature>
<name>A0A1I5WLA4_9LACT</name>
<dbReference type="NCBIfam" id="TIGR00804">
    <property type="entry name" value="nupC"/>
    <property type="match status" value="1"/>
</dbReference>
<dbReference type="EMBL" id="FOXW01000003">
    <property type="protein sequence ID" value="SFQ20381.1"/>
    <property type="molecule type" value="Genomic_DNA"/>
</dbReference>
<dbReference type="InterPro" id="IPR008276">
    <property type="entry name" value="C_nuclsd_transpt"/>
</dbReference>
<evidence type="ECO:0000256" key="3">
    <source>
        <dbReference type="ARBA" id="ARBA00022475"/>
    </source>
</evidence>
<accession>A0A1I5WLA4</accession>
<dbReference type="PANTHER" id="PTHR10590:SF4">
    <property type="entry name" value="SOLUTE CARRIER FAMILY 28 MEMBER 3"/>
    <property type="match status" value="1"/>
</dbReference>
<dbReference type="STRING" id="82801.SAMN04488506_0945"/>
<comment type="subcellular location">
    <subcellularLocation>
        <location evidence="1">Cell membrane</location>
        <topology evidence="1">Multi-pass membrane protein</topology>
    </subcellularLocation>
</comment>
<dbReference type="GO" id="GO:0015293">
    <property type="term" value="F:symporter activity"/>
    <property type="evidence" value="ECO:0007669"/>
    <property type="project" value="TreeGrafter"/>
</dbReference>